<accession>A0ABV7YR88</accession>
<dbReference type="Pfam" id="PF02563">
    <property type="entry name" value="Poly_export"/>
    <property type="match status" value="1"/>
</dbReference>
<feature type="domain" description="Soluble ligand binding" evidence="5">
    <location>
        <begin position="150"/>
        <end position="202"/>
    </location>
</feature>
<dbReference type="Gene3D" id="3.10.560.10">
    <property type="entry name" value="Outer membrane lipoprotein wza domain like"/>
    <property type="match status" value="1"/>
</dbReference>
<name>A0ABV7YR88_9BACT</name>
<dbReference type="PANTHER" id="PTHR33619:SF3">
    <property type="entry name" value="POLYSACCHARIDE EXPORT PROTEIN GFCE-RELATED"/>
    <property type="match status" value="1"/>
</dbReference>
<dbReference type="PANTHER" id="PTHR33619">
    <property type="entry name" value="POLYSACCHARIDE EXPORT PROTEIN GFCE-RELATED"/>
    <property type="match status" value="1"/>
</dbReference>
<feature type="domain" description="Polysaccharide export protein N-terminal" evidence="4">
    <location>
        <begin position="46"/>
        <end position="145"/>
    </location>
</feature>
<dbReference type="Proteomes" id="UP001595616">
    <property type="component" value="Unassembled WGS sequence"/>
</dbReference>
<dbReference type="InterPro" id="IPR003715">
    <property type="entry name" value="Poly_export_N"/>
</dbReference>
<sequence>MTKPLIFICFIILASMQISCVNTPVITYFDSADSTKLQLLPENIAPSSIIRKNDILAITVGSLSQESNEILNFNNINPLFTTSFPGQNSGQRGQPLGFLVDAEGKVELPMIGRVKVEGLLLSDAADTLRNQVAKLLRDPSINVRFLNHKFSVLGEVNRPAVYNLLDDKTTLPEALALAGDLTPFGNRQNVTVVRDFYGKREMVKINLRSKEIFESPYYYLKDGDMIYVEPVKARATYTDQKVQLAPLYLSALSALTVLMTVVFNVFK</sequence>
<evidence type="ECO:0000256" key="1">
    <source>
        <dbReference type="ARBA" id="ARBA00022729"/>
    </source>
</evidence>
<dbReference type="InterPro" id="IPR049712">
    <property type="entry name" value="Poly_export"/>
</dbReference>
<keyword evidence="1 3" id="KW-0732">Signal</keyword>
<feature type="transmembrane region" description="Helical" evidence="2">
    <location>
        <begin position="247"/>
        <end position="266"/>
    </location>
</feature>
<comment type="caution">
    <text evidence="6">The sequence shown here is derived from an EMBL/GenBank/DDBJ whole genome shotgun (WGS) entry which is preliminary data.</text>
</comment>
<dbReference type="InterPro" id="IPR019554">
    <property type="entry name" value="Soluble_ligand-bd"/>
</dbReference>
<organism evidence="6 7">
    <name type="scientific">Lacihabitans lacunae</name>
    <dbReference type="NCBI Taxonomy" id="1028214"/>
    <lineage>
        <taxon>Bacteria</taxon>
        <taxon>Pseudomonadati</taxon>
        <taxon>Bacteroidota</taxon>
        <taxon>Cytophagia</taxon>
        <taxon>Cytophagales</taxon>
        <taxon>Leadbetterellaceae</taxon>
        <taxon>Lacihabitans</taxon>
    </lineage>
</organism>
<keyword evidence="2" id="KW-0472">Membrane</keyword>
<keyword evidence="2" id="KW-1133">Transmembrane helix</keyword>
<evidence type="ECO:0000313" key="6">
    <source>
        <dbReference type="EMBL" id="MFC3809476.1"/>
    </source>
</evidence>
<dbReference type="EMBL" id="JBHRYQ010000001">
    <property type="protein sequence ID" value="MFC3809476.1"/>
    <property type="molecule type" value="Genomic_DNA"/>
</dbReference>
<keyword evidence="2" id="KW-0812">Transmembrane</keyword>
<proteinExistence type="predicted"/>
<evidence type="ECO:0000259" key="4">
    <source>
        <dbReference type="Pfam" id="PF02563"/>
    </source>
</evidence>
<keyword evidence="7" id="KW-1185">Reference proteome</keyword>
<feature type="signal peptide" evidence="3">
    <location>
        <begin position="1"/>
        <end position="20"/>
    </location>
</feature>
<evidence type="ECO:0000259" key="5">
    <source>
        <dbReference type="Pfam" id="PF10531"/>
    </source>
</evidence>
<dbReference type="Pfam" id="PF10531">
    <property type="entry name" value="SLBB"/>
    <property type="match status" value="1"/>
</dbReference>
<feature type="chain" id="PRO_5047263812" evidence="3">
    <location>
        <begin position="21"/>
        <end position="267"/>
    </location>
</feature>
<dbReference type="RefSeq" id="WP_379834593.1">
    <property type="nucleotide sequence ID" value="NZ_JBHRYQ010000001.1"/>
</dbReference>
<evidence type="ECO:0000256" key="2">
    <source>
        <dbReference type="SAM" id="Phobius"/>
    </source>
</evidence>
<evidence type="ECO:0000256" key="3">
    <source>
        <dbReference type="SAM" id="SignalP"/>
    </source>
</evidence>
<gene>
    <name evidence="6" type="ORF">ACFOOI_02305</name>
</gene>
<protein>
    <submittedName>
        <fullName evidence="6">Polysaccharide biosynthesis/export family protein</fullName>
    </submittedName>
</protein>
<evidence type="ECO:0000313" key="7">
    <source>
        <dbReference type="Proteomes" id="UP001595616"/>
    </source>
</evidence>
<reference evidence="7" key="1">
    <citation type="journal article" date="2019" name="Int. J. Syst. Evol. Microbiol.">
        <title>The Global Catalogue of Microorganisms (GCM) 10K type strain sequencing project: providing services to taxonomists for standard genome sequencing and annotation.</title>
        <authorList>
            <consortium name="The Broad Institute Genomics Platform"/>
            <consortium name="The Broad Institute Genome Sequencing Center for Infectious Disease"/>
            <person name="Wu L."/>
            <person name="Ma J."/>
        </authorList>
    </citation>
    <scope>NUCLEOTIDE SEQUENCE [LARGE SCALE GENOMIC DNA]</scope>
    <source>
        <strain evidence="7">CECT 7956</strain>
    </source>
</reference>